<gene>
    <name evidence="2" type="ORF">E1A91_D12G291600v1</name>
</gene>
<accession>A0A5D2SMC2</accession>
<evidence type="ECO:0000256" key="1">
    <source>
        <dbReference type="SAM" id="Phobius"/>
    </source>
</evidence>
<name>A0A5D2SMC2_GOSMU</name>
<keyword evidence="1" id="KW-1133">Transmembrane helix</keyword>
<dbReference type="AlphaFoldDB" id="A0A5D2SMC2"/>
<keyword evidence="3" id="KW-1185">Reference proteome</keyword>
<keyword evidence="1" id="KW-0472">Membrane</keyword>
<organism evidence="2 3">
    <name type="scientific">Gossypium mustelinum</name>
    <name type="common">Cotton</name>
    <name type="synonym">Gossypium caicoense</name>
    <dbReference type="NCBI Taxonomy" id="34275"/>
    <lineage>
        <taxon>Eukaryota</taxon>
        <taxon>Viridiplantae</taxon>
        <taxon>Streptophyta</taxon>
        <taxon>Embryophyta</taxon>
        <taxon>Tracheophyta</taxon>
        <taxon>Spermatophyta</taxon>
        <taxon>Magnoliopsida</taxon>
        <taxon>eudicotyledons</taxon>
        <taxon>Gunneridae</taxon>
        <taxon>Pentapetalae</taxon>
        <taxon>rosids</taxon>
        <taxon>malvids</taxon>
        <taxon>Malvales</taxon>
        <taxon>Malvaceae</taxon>
        <taxon>Malvoideae</taxon>
        <taxon>Gossypium</taxon>
    </lineage>
</organism>
<proteinExistence type="predicted"/>
<evidence type="ECO:0000313" key="2">
    <source>
        <dbReference type="EMBL" id="TYI53054.1"/>
    </source>
</evidence>
<dbReference type="Proteomes" id="UP000323597">
    <property type="component" value="Chromosome D12"/>
</dbReference>
<protein>
    <submittedName>
        <fullName evidence="2">Uncharacterized protein</fullName>
    </submittedName>
</protein>
<feature type="transmembrane region" description="Helical" evidence="1">
    <location>
        <begin position="12"/>
        <end position="32"/>
    </location>
</feature>
<keyword evidence="1" id="KW-0812">Transmembrane</keyword>
<dbReference type="EMBL" id="CM017660">
    <property type="protein sequence ID" value="TYI53054.1"/>
    <property type="molecule type" value="Genomic_DNA"/>
</dbReference>
<evidence type="ECO:0000313" key="3">
    <source>
        <dbReference type="Proteomes" id="UP000323597"/>
    </source>
</evidence>
<sequence>MRSLRNFPSLALNFINPFPSCFYVLVLVLSTMEKLVLIDSMKVDLKGYFFSGL</sequence>
<reference evidence="2 3" key="1">
    <citation type="submission" date="2019-07" db="EMBL/GenBank/DDBJ databases">
        <title>WGS assembly of Gossypium mustelinum.</title>
        <authorList>
            <person name="Chen Z.J."/>
            <person name="Sreedasyam A."/>
            <person name="Ando A."/>
            <person name="Song Q."/>
            <person name="De L."/>
            <person name="Hulse-Kemp A."/>
            <person name="Ding M."/>
            <person name="Ye W."/>
            <person name="Kirkbride R."/>
            <person name="Jenkins J."/>
            <person name="Plott C."/>
            <person name="Lovell J."/>
            <person name="Lin Y.-M."/>
            <person name="Vaughn R."/>
            <person name="Liu B."/>
            <person name="Li W."/>
            <person name="Simpson S."/>
            <person name="Scheffler B."/>
            <person name="Saski C."/>
            <person name="Grover C."/>
            <person name="Hu G."/>
            <person name="Conover J."/>
            <person name="Carlson J."/>
            <person name="Shu S."/>
            <person name="Boston L."/>
            <person name="Williams M."/>
            <person name="Peterson D."/>
            <person name="Mcgee K."/>
            <person name="Jones D."/>
            <person name="Wendel J."/>
            <person name="Stelly D."/>
            <person name="Grimwood J."/>
            <person name="Schmutz J."/>
        </authorList>
    </citation>
    <scope>NUCLEOTIDE SEQUENCE [LARGE SCALE GENOMIC DNA]</scope>
    <source>
        <strain evidence="2">1408120.09</strain>
    </source>
</reference>